<comment type="caution">
    <text evidence="8">The sequence shown here is derived from an EMBL/GenBank/DDBJ whole genome shotgun (WGS) entry which is preliminary data.</text>
</comment>
<feature type="transmembrane region" description="Helical" evidence="6">
    <location>
        <begin position="224"/>
        <end position="243"/>
    </location>
</feature>
<proteinExistence type="inferred from homology"/>
<dbReference type="EMBL" id="JBHUEN010000053">
    <property type="protein sequence ID" value="MFD1883689.1"/>
    <property type="molecule type" value="Genomic_DNA"/>
</dbReference>
<feature type="transmembrane region" description="Helical" evidence="6">
    <location>
        <begin position="122"/>
        <end position="141"/>
    </location>
</feature>
<sequence>MDRNPTGKAAALILGYALIIGFVDCGVRFIAREISLWQFHLLRGLIALPLMIAAARALGFRLWPRNLRPVVARSLVQGFAMLLYFGSLGFLPLPQVVAGLFTAPIFVLLIVRLVYGDPIGPVRIIAVGLGFVGILLALRPFQNGGISMLMMVPVAAGFFYGLANIATRRWCEGETAETLTFGFFTALALSGVIGTLYLLIWPATPAGGPAAFLQHPAAMPSPTVWAWVIAQAIGSVVGVTMMMRAYQLIETSRAAGA</sequence>
<evidence type="ECO:0000313" key="9">
    <source>
        <dbReference type="Proteomes" id="UP001597213"/>
    </source>
</evidence>
<dbReference type="InterPro" id="IPR000620">
    <property type="entry name" value="EamA_dom"/>
</dbReference>
<evidence type="ECO:0000256" key="1">
    <source>
        <dbReference type="ARBA" id="ARBA00004141"/>
    </source>
</evidence>
<feature type="transmembrane region" description="Helical" evidence="6">
    <location>
        <begin position="70"/>
        <end position="90"/>
    </location>
</feature>
<protein>
    <submittedName>
        <fullName evidence="8">DMT family transporter</fullName>
    </submittedName>
</protein>
<keyword evidence="9" id="KW-1185">Reference proteome</keyword>
<dbReference type="RefSeq" id="WP_379145223.1">
    <property type="nucleotide sequence ID" value="NZ_JBHUEN010000053.1"/>
</dbReference>
<organism evidence="8 9">
    <name type="scientific">Paracoccus pacificus</name>
    <dbReference type="NCBI Taxonomy" id="1463598"/>
    <lineage>
        <taxon>Bacteria</taxon>
        <taxon>Pseudomonadati</taxon>
        <taxon>Pseudomonadota</taxon>
        <taxon>Alphaproteobacteria</taxon>
        <taxon>Rhodobacterales</taxon>
        <taxon>Paracoccaceae</taxon>
        <taxon>Paracoccus</taxon>
    </lineage>
</organism>
<evidence type="ECO:0000256" key="5">
    <source>
        <dbReference type="ARBA" id="ARBA00023136"/>
    </source>
</evidence>
<evidence type="ECO:0000256" key="3">
    <source>
        <dbReference type="ARBA" id="ARBA00022692"/>
    </source>
</evidence>
<feature type="transmembrane region" description="Helical" evidence="6">
    <location>
        <begin position="147"/>
        <end position="167"/>
    </location>
</feature>
<keyword evidence="5 6" id="KW-0472">Membrane</keyword>
<feature type="transmembrane region" description="Helical" evidence="6">
    <location>
        <begin position="37"/>
        <end position="58"/>
    </location>
</feature>
<comment type="subcellular location">
    <subcellularLocation>
        <location evidence="1">Membrane</location>
        <topology evidence="1">Multi-pass membrane protein</topology>
    </subcellularLocation>
</comment>
<feature type="transmembrane region" description="Helical" evidence="6">
    <location>
        <begin position="179"/>
        <end position="204"/>
    </location>
</feature>
<evidence type="ECO:0000259" key="7">
    <source>
        <dbReference type="Pfam" id="PF00892"/>
    </source>
</evidence>
<gene>
    <name evidence="8" type="ORF">ACFSCT_18425</name>
</gene>
<name>A0ABW4RBP8_9RHOB</name>
<dbReference type="SUPFAM" id="SSF103481">
    <property type="entry name" value="Multidrug resistance efflux transporter EmrE"/>
    <property type="match status" value="1"/>
</dbReference>
<dbReference type="InterPro" id="IPR037185">
    <property type="entry name" value="EmrE-like"/>
</dbReference>
<keyword evidence="3 6" id="KW-0812">Transmembrane</keyword>
<dbReference type="Proteomes" id="UP001597213">
    <property type="component" value="Unassembled WGS sequence"/>
</dbReference>
<dbReference type="Pfam" id="PF00892">
    <property type="entry name" value="EamA"/>
    <property type="match status" value="1"/>
</dbReference>
<evidence type="ECO:0000256" key="4">
    <source>
        <dbReference type="ARBA" id="ARBA00022989"/>
    </source>
</evidence>
<keyword evidence="4 6" id="KW-1133">Transmembrane helix</keyword>
<dbReference type="PANTHER" id="PTHR22911">
    <property type="entry name" value="ACYL-MALONYL CONDENSING ENZYME-RELATED"/>
    <property type="match status" value="1"/>
</dbReference>
<feature type="transmembrane region" description="Helical" evidence="6">
    <location>
        <begin position="96"/>
        <end position="115"/>
    </location>
</feature>
<evidence type="ECO:0000256" key="2">
    <source>
        <dbReference type="ARBA" id="ARBA00009853"/>
    </source>
</evidence>
<evidence type="ECO:0000256" key="6">
    <source>
        <dbReference type="SAM" id="Phobius"/>
    </source>
</evidence>
<reference evidence="9" key="1">
    <citation type="journal article" date="2019" name="Int. J. Syst. Evol. Microbiol.">
        <title>The Global Catalogue of Microorganisms (GCM) 10K type strain sequencing project: providing services to taxonomists for standard genome sequencing and annotation.</title>
        <authorList>
            <consortium name="The Broad Institute Genomics Platform"/>
            <consortium name="The Broad Institute Genome Sequencing Center for Infectious Disease"/>
            <person name="Wu L."/>
            <person name="Ma J."/>
        </authorList>
    </citation>
    <scope>NUCLEOTIDE SEQUENCE [LARGE SCALE GENOMIC DNA]</scope>
    <source>
        <strain evidence="9">CCUG 56029</strain>
    </source>
</reference>
<dbReference type="PANTHER" id="PTHR22911:SF6">
    <property type="entry name" value="SOLUTE CARRIER FAMILY 35 MEMBER G1"/>
    <property type="match status" value="1"/>
</dbReference>
<feature type="transmembrane region" description="Helical" evidence="6">
    <location>
        <begin position="12"/>
        <end position="31"/>
    </location>
</feature>
<accession>A0ABW4RBP8</accession>
<comment type="similarity">
    <text evidence="2">Belongs to the drug/metabolite transporter (DMT) superfamily. 10 TMS drug/metabolite exporter (DME) (TC 2.A.7.3) family.</text>
</comment>
<feature type="domain" description="EamA" evidence="7">
    <location>
        <begin position="9"/>
        <end position="138"/>
    </location>
</feature>
<evidence type="ECO:0000313" key="8">
    <source>
        <dbReference type="EMBL" id="MFD1883689.1"/>
    </source>
</evidence>